<dbReference type="GO" id="GO:0047974">
    <property type="term" value="F:guanosine deaminase activity"/>
    <property type="evidence" value="ECO:0007669"/>
    <property type="project" value="TreeGrafter"/>
</dbReference>
<gene>
    <name evidence="4" type="ORF">KHA93_13110</name>
</gene>
<dbReference type="SUPFAM" id="SSF53927">
    <property type="entry name" value="Cytidine deaminase-like"/>
    <property type="match status" value="1"/>
</dbReference>
<name>A0A942YNR4_9BACI</name>
<reference evidence="4 5" key="1">
    <citation type="submission" date="2021-05" db="EMBL/GenBank/DDBJ databases">
        <title>Novel Bacillus species.</title>
        <authorList>
            <person name="Liu G."/>
        </authorList>
    </citation>
    <scope>NUCLEOTIDE SEQUENCE [LARGE SCALE GENOMIC DNA]</scope>
    <source>
        <strain evidence="4 5">FJAT-49732</strain>
    </source>
</reference>
<evidence type="ECO:0000313" key="5">
    <source>
        <dbReference type="Proteomes" id="UP000682713"/>
    </source>
</evidence>
<dbReference type="PROSITE" id="PS51747">
    <property type="entry name" value="CYT_DCMP_DEAMINASES_2"/>
    <property type="match status" value="1"/>
</dbReference>
<sequence>MIQQDFMRKAIDLATENERSANGAPFGAVVVKEGQIIGIGVNEVWATNVPTAHAEIQAILEACRNLNTTNLSDCEIYASTEPCPMCLSAIYYTQIKTVYFSNASNSSQDYVYNQLSLPHEERAIKMVQLML</sequence>
<dbReference type="Gene3D" id="3.40.140.10">
    <property type="entry name" value="Cytidine Deaminase, domain 2"/>
    <property type="match status" value="1"/>
</dbReference>
<evidence type="ECO:0000259" key="3">
    <source>
        <dbReference type="PROSITE" id="PS51747"/>
    </source>
</evidence>
<evidence type="ECO:0000256" key="2">
    <source>
        <dbReference type="ARBA" id="ARBA00022833"/>
    </source>
</evidence>
<protein>
    <submittedName>
        <fullName evidence="4">Nucleoside deaminase</fullName>
    </submittedName>
</protein>
<proteinExistence type="predicted"/>
<evidence type="ECO:0000313" key="4">
    <source>
        <dbReference type="EMBL" id="MBS4200571.1"/>
    </source>
</evidence>
<keyword evidence="1" id="KW-0479">Metal-binding</keyword>
<organism evidence="4 5">
    <name type="scientific">Lederbergia citrisecunda</name>
    <dbReference type="NCBI Taxonomy" id="2833583"/>
    <lineage>
        <taxon>Bacteria</taxon>
        <taxon>Bacillati</taxon>
        <taxon>Bacillota</taxon>
        <taxon>Bacilli</taxon>
        <taxon>Bacillales</taxon>
        <taxon>Bacillaceae</taxon>
        <taxon>Lederbergia</taxon>
    </lineage>
</organism>
<dbReference type="Proteomes" id="UP000682713">
    <property type="component" value="Unassembled WGS sequence"/>
</dbReference>
<accession>A0A942YNR4</accession>
<evidence type="ECO:0000256" key="1">
    <source>
        <dbReference type="ARBA" id="ARBA00022723"/>
    </source>
</evidence>
<dbReference type="CDD" id="cd01285">
    <property type="entry name" value="nucleoside_deaminase"/>
    <property type="match status" value="1"/>
</dbReference>
<keyword evidence="2" id="KW-0862">Zinc</keyword>
<dbReference type="GO" id="GO:0006152">
    <property type="term" value="P:purine nucleoside catabolic process"/>
    <property type="evidence" value="ECO:0007669"/>
    <property type="project" value="TreeGrafter"/>
</dbReference>
<dbReference type="RefSeq" id="WP_213111135.1">
    <property type="nucleotide sequence ID" value="NZ_JAGYPJ010000001.1"/>
</dbReference>
<dbReference type="Pfam" id="PF00383">
    <property type="entry name" value="dCMP_cyt_deam_1"/>
    <property type="match status" value="1"/>
</dbReference>
<dbReference type="PANTHER" id="PTHR11079:SF161">
    <property type="entry name" value="CMP_DCMP-TYPE DEAMINASE DOMAIN-CONTAINING PROTEIN"/>
    <property type="match status" value="1"/>
</dbReference>
<dbReference type="AlphaFoldDB" id="A0A942YNR4"/>
<feature type="domain" description="CMP/dCMP-type deaminase" evidence="3">
    <location>
        <begin position="1"/>
        <end position="117"/>
    </location>
</feature>
<dbReference type="GO" id="GO:0008270">
    <property type="term" value="F:zinc ion binding"/>
    <property type="evidence" value="ECO:0007669"/>
    <property type="project" value="InterPro"/>
</dbReference>
<comment type="caution">
    <text evidence="4">The sequence shown here is derived from an EMBL/GenBank/DDBJ whole genome shotgun (WGS) entry which is preliminary data.</text>
</comment>
<dbReference type="PANTHER" id="PTHR11079">
    <property type="entry name" value="CYTOSINE DEAMINASE FAMILY MEMBER"/>
    <property type="match status" value="1"/>
</dbReference>
<dbReference type="PROSITE" id="PS00903">
    <property type="entry name" value="CYT_DCMP_DEAMINASES_1"/>
    <property type="match status" value="1"/>
</dbReference>
<keyword evidence="5" id="KW-1185">Reference proteome</keyword>
<dbReference type="InterPro" id="IPR016192">
    <property type="entry name" value="APOBEC/CMP_deaminase_Zn-bd"/>
</dbReference>
<dbReference type="InterPro" id="IPR002125">
    <property type="entry name" value="CMP_dCMP_dom"/>
</dbReference>
<dbReference type="EMBL" id="JAGYPJ010000001">
    <property type="protein sequence ID" value="MBS4200571.1"/>
    <property type="molecule type" value="Genomic_DNA"/>
</dbReference>
<dbReference type="InterPro" id="IPR016193">
    <property type="entry name" value="Cytidine_deaminase-like"/>
</dbReference>